<protein>
    <submittedName>
        <fullName evidence="1">Uncharacterized protein</fullName>
    </submittedName>
</protein>
<evidence type="ECO:0000313" key="1">
    <source>
        <dbReference type="EMBL" id="HBC33647.1"/>
    </source>
</evidence>
<dbReference type="Proteomes" id="UP000263489">
    <property type="component" value="Unassembled WGS sequence"/>
</dbReference>
<sequence>MSRATNNAGAPRHGFKLKLAFLVLLWPLTVKSELAVDEIYSPRVTAGDLEIGVVGAFLDSEGSEIDNLRADQWEVGYGLSERLSAELNFNAIKRPGRAYSLEEYEIELIGNFFQDTESAAGLFIELSKEHGQKAGGVTLGSLYERQLYAHYSILTNLLVSRSFGEDDEQLEPTGSLQFAYTKSDTFQPGLEYYGAENNHLMGPAILAEFRMGSSILELQAGVAFGLTTDSDDMIYRWELEIEL</sequence>
<reference evidence="1 2" key="1">
    <citation type="journal article" date="2018" name="Nat. Biotechnol.">
        <title>A standardized bacterial taxonomy based on genome phylogeny substantially revises the tree of life.</title>
        <authorList>
            <person name="Parks D.H."/>
            <person name="Chuvochina M."/>
            <person name="Waite D.W."/>
            <person name="Rinke C."/>
            <person name="Skarshewski A."/>
            <person name="Chaumeil P.A."/>
            <person name="Hugenholtz P."/>
        </authorList>
    </citation>
    <scope>NUCLEOTIDE SEQUENCE [LARGE SCALE GENOMIC DNA]</scope>
    <source>
        <strain evidence="1">UBA9380</strain>
    </source>
</reference>
<proteinExistence type="predicted"/>
<dbReference type="AlphaFoldDB" id="A0A352IQB4"/>
<evidence type="ECO:0000313" key="2">
    <source>
        <dbReference type="Proteomes" id="UP000263489"/>
    </source>
</evidence>
<name>A0A352IQB4_9GAMM</name>
<gene>
    <name evidence="1" type="ORF">DC045_04845</name>
</gene>
<organism evidence="1 2">
    <name type="scientific">Marinobacter adhaerens</name>
    <dbReference type="NCBI Taxonomy" id="1033846"/>
    <lineage>
        <taxon>Bacteria</taxon>
        <taxon>Pseudomonadati</taxon>
        <taxon>Pseudomonadota</taxon>
        <taxon>Gammaproteobacteria</taxon>
        <taxon>Pseudomonadales</taxon>
        <taxon>Marinobacteraceae</taxon>
        <taxon>Marinobacter</taxon>
    </lineage>
</organism>
<accession>A0A352IQB4</accession>
<dbReference type="EMBL" id="DNNA01000076">
    <property type="protein sequence ID" value="HBC33647.1"/>
    <property type="molecule type" value="Genomic_DNA"/>
</dbReference>
<comment type="caution">
    <text evidence="1">The sequence shown here is derived from an EMBL/GenBank/DDBJ whole genome shotgun (WGS) entry which is preliminary data.</text>
</comment>